<evidence type="ECO:0000256" key="2">
    <source>
        <dbReference type="SAM" id="SignalP"/>
    </source>
</evidence>
<dbReference type="PROSITE" id="PS51257">
    <property type="entry name" value="PROKAR_LIPOPROTEIN"/>
    <property type="match status" value="1"/>
</dbReference>
<accession>A0ABU4LJJ2</accession>
<dbReference type="EMBL" id="JARAVY010000036">
    <property type="protein sequence ID" value="MDX2915904.1"/>
    <property type="molecule type" value="Genomic_DNA"/>
</dbReference>
<proteinExistence type="predicted"/>
<keyword evidence="2" id="KW-0732">Signal</keyword>
<protein>
    <recommendedName>
        <fullName evidence="5">Secreted protein</fullName>
    </recommendedName>
</protein>
<dbReference type="Proteomes" id="UP001271723">
    <property type="component" value="Unassembled WGS sequence"/>
</dbReference>
<evidence type="ECO:0000256" key="1">
    <source>
        <dbReference type="SAM" id="MobiDB-lite"/>
    </source>
</evidence>
<feature type="chain" id="PRO_5047259030" description="Secreted protein" evidence="2">
    <location>
        <begin position="25"/>
        <end position="158"/>
    </location>
</feature>
<evidence type="ECO:0008006" key="5">
    <source>
        <dbReference type="Google" id="ProtNLM"/>
    </source>
</evidence>
<sequence>MRIRHTATAVTAAVLLALTACSSADTKDSSSGNPSAPATRKLDTAPNIAAALNDAGFNASTPQEKTDASYITKVGGTSYSLTITDKAGQTAPGESGINMFPNAEALKAWIPLSKSFGGVAVTGDTWAVSLPTKSKEARADSLGLAPKVAEALDGTVQR</sequence>
<feature type="compositionally biased region" description="Polar residues" evidence="1">
    <location>
        <begin position="24"/>
        <end position="36"/>
    </location>
</feature>
<keyword evidence="4" id="KW-1185">Reference proteome</keyword>
<feature type="signal peptide" evidence="2">
    <location>
        <begin position="1"/>
        <end position="24"/>
    </location>
</feature>
<comment type="caution">
    <text evidence="3">The sequence shown here is derived from an EMBL/GenBank/DDBJ whole genome shotgun (WGS) entry which is preliminary data.</text>
</comment>
<organism evidence="3 4">
    <name type="scientific">Streptomyces griseiscabiei</name>
    <dbReference type="NCBI Taxonomy" id="2993540"/>
    <lineage>
        <taxon>Bacteria</taxon>
        <taxon>Bacillati</taxon>
        <taxon>Actinomycetota</taxon>
        <taxon>Actinomycetes</taxon>
        <taxon>Kitasatosporales</taxon>
        <taxon>Streptomycetaceae</taxon>
        <taxon>Streptomyces</taxon>
    </lineage>
</organism>
<feature type="region of interest" description="Disordered" evidence="1">
    <location>
        <begin position="24"/>
        <end position="43"/>
    </location>
</feature>
<evidence type="ECO:0000313" key="4">
    <source>
        <dbReference type="Proteomes" id="UP001271723"/>
    </source>
</evidence>
<reference evidence="3 4" key="1">
    <citation type="journal article" date="2023" name="Microb. Genom.">
        <title>Mesoterricola silvestris gen. nov., sp. nov., Mesoterricola sediminis sp. nov., Geothrix oryzae sp. nov., Geothrix edaphica sp. nov., Geothrix rubra sp. nov., and Geothrix limicola sp. nov., six novel members of Acidobacteriota isolated from soils.</title>
        <authorList>
            <person name="Weisberg A.J."/>
            <person name="Pearce E."/>
            <person name="Kramer C.G."/>
            <person name="Chang J.H."/>
            <person name="Clarke C.R."/>
        </authorList>
    </citation>
    <scope>NUCLEOTIDE SEQUENCE [LARGE SCALE GENOMIC DNA]</scope>
    <source>
        <strain evidence="3 4">NRRL_B-2795</strain>
    </source>
</reference>
<evidence type="ECO:0000313" key="3">
    <source>
        <dbReference type="EMBL" id="MDX2915904.1"/>
    </source>
</evidence>
<gene>
    <name evidence="3" type="ORF">PV517_45440</name>
</gene>
<name>A0ABU4LJJ2_9ACTN</name>
<dbReference type="RefSeq" id="WP_086761731.1">
    <property type="nucleotide sequence ID" value="NZ_JAGJBZ010000001.1"/>
</dbReference>